<dbReference type="EMBL" id="MASJ01000014">
    <property type="protein sequence ID" value="OCS85433.1"/>
    <property type="molecule type" value="Genomic_DNA"/>
</dbReference>
<dbReference type="RefSeq" id="WP_066544996.1">
    <property type="nucleotide sequence ID" value="NZ_MASJ01000014.1"/>
</dbReference>
<evidence type="ECO:0000256" key="1">
    <source>
        <dbReference type="SAM" id="Coils"/>
    </source>
</evidence>
<sequence length="481" mass="55428">MIQTIYEQLAVQGMYAVATWPSAGASLQEHLHKHAPVHDAFTSPFCEQVATYHVGRGTATQRFTQLQTWLKSTLHEKTIHDYVYMLRSVLYNDSVLRPLFRALERTTPQQETAYEYAAAIAITPYTNEQLCTIIDFIETLFELKQLQAQRTKIEPLIWHERLTQCANRTQQRFDTIEQAMTYTNLFSEQPATIPLSSLVMLTEIPASTYELLRQQQIDVAHFVATTAFTAQQVEAFTSQHASVDVILQHALIAYLQRPVETIAPITVKKTTVKAAKTSPKEKELAQQITHLTKQLTELQQRLTHYEQQASNHTQSEQQIAFLYEQLHTLEMHNEALEHALEQAKQQRQTTTAAKMVTAMQQTLEALQQELATETTNTKQTYIEQIADLRIAFIGGHQNLHQQIAKTFVQDVLCISPEKQQFDVKQLQQYDIVVFITSYASHSLYERAFDYLKRQHMKHKCVVTSQQHLETIARKIYFQAYV</sequence>
<dbReference type="AlphaFoldDB" id="A0A1C0YE92"/>
<dbReference type="OrthoDB" id="1625520at2"/>
<accession>A0A1C0YE92</accession>
<keyword evidence="1" id="KW-0175">Coiled coil</keyword>
<comment type="caution">
    <text evidence="2">The sequence shown here is derived from an EMBL/GenBank/DDBJ whole genome shotgun (WGS) entry which is preliminary data.</text>
</comment>
<organism evidence="2 3">
    <name type="scientific">Caryophanon tenue</name>
    <dbReference type="NCBI Taxonomy" id="33978"/>
    <lineage>
        <taxon>Bacteria</taxon>
        <taxon>Bacillati</taxon>
        <taxon>Bacillota</taxon>
        <taxon>Bacilli</taxon>
        <taxon>Bacillales</taxon>
        <taxon>Caryophanaceae</taxon>
        <taxon>Caryophanon</taxon>
    </lineage>
</organism>
<name>A0A1C0YE92_9BACL</name>
<proteinExistence type="predicted"/>
<evidence type="ECO:0000313" key="3">
    <source>
        <dbReference type="Proteomes" id="UP000093199"/>
    </source>
</evidence>
<feature type="coiled-coil region" evidence="1">
    <location>
        <begin position="281"/>
        <end position="376"/>
    </location>
</feature>
<protein>
    <recommendedName>
        <fullName evidence="4">DUF2325 domain-containing protein</fullName>
    </recommendedName>
</protein>
<evidence type="ECO:0008006" key="4">
    <source>
        <dbReference type="Google" id="ProtNLM"/>
    </source>
</evidence>
<keyword evidence="3" id="KW-1185">Reference proteome</keyword>
<dbReference type="Proteomes" id="UP000093199">
    <property type="component" value="Unassembled WGS sequence"/>
</dbReference>
<gene>
    <name evidence="2" type="ORF">A6M13_13425</name>
</gene>
<evidence type="ECO:0000313" key="2">
    <source>
        <dbReference type="EMBL" id="OCS85433.1"/>
    </source>
</evidence>
<reference evidence="2 3" key="1">
    <citation type="submission" date="2016-07" db="EMBL/GenBank/DDBJ databases">
        <title>Caryophanon tenue genome sequencing.</title>
        <authorList>
            <person name="Verma A."/>
            <person name="Pal Y."/>
            <person name="Krishnamurthi S."/>
        </authorList>
    </citation>
    <scope>NUCLEOTIDE SEQUENCE [LARGE SCALE GENOMIC DNA]</scope>
    <source>
        <strain evidence="2 3">DSM 14152</strain>
    </source>
</reference>